<reference evidence="2" key="1">
    <citation type="submission" date="2022-11" db="EMBL/GenBank/DDBJ databases">
        <title>Genomic repertoires linked with pathogenic potency of arthritogenic Prevotella copri isolated from the gut of rheumatoid arthritis patients.</title>
        <authorList>
            <person name="Nii T."/>
            <person name="Maeda Y."/>
            <person name="Motooka D."/>
            <person name="Naito M."/>
            <person name="Matsumoto Y."/>
            <person name="Ogawa T."/>
            <person name="Oguro-Igashira E."/>
            <person name="Kishikawa T."/>
            <person name="Yamashita M."/>
            <person name="Koizumi S."/>
            <person name="Kurakawa T."/>
            <person name="Okumura R."/>
            <person name="Kayama H."/>
            <person name="Murakami M."/>
            <person name="Sakaguchi T."/>
            <person name="Das B."/>
            <person name="Nakamura S."/>
            <person name="Okada Y."/>
            <person name="Kumanogoh A."/>
            <person name="Takeda K."/>
        </authorList>
    </citation>
    <scope>NUCLEOTIDE SEQUENCE</scope>
    <source>
        <strain evidence="2">H105_2-2</strain>
    </source>
</reference>
<dbReference type="EMBL" id="JAPDVD010000002">
    <property type="protein sequence ID" value="MCW4138882.1"/>
    <property type="molecule type" value="Genomic_DNA"/>
</dbReference>
<organism evidence="2 3">
    <name type="scientific">Segatella copri</name>
    <dbReference type="NCBI Taxonomy" id="165179"/>
    <lineage>
        <taxon>Bacteria</taxon>
        <taxon>Pseudomonadati</taxon>
        <taxon>Bacteroidota</taxon>
        <taxon>Bacteroidia</taxon>
        <taxon>Bacteroidales</taxon>
        <taxon>Prevotellaceae</taxon>
        <taxon>Segatella</taxon>
    </lineage>
</organism>
<proteinExistence type="predicted"/>
<dbReference type="Proteomes" id="UP001208620">
    <property type="component" value="Unassembled WGS sequence"/>
</dbReference>
<evidence type="ECO:0000313" key="2">
    <source>
        <dbReference type="EMBL" id="MCW4138882.1"/>
    </source>
</evidence>
<accession>A0AAW5UG84</accession>
<evidence type="ECO:0000313" key="3">
    <source>
        <dbReference type="Proteomes" id="UP001208620"/>
    </source>
</evidence>
<feature type="region of interest" description="Disordered" evidence="1">
    <location>
        <begin position="453"/>
        <end position="490"/>
    </location>
</feature>
<comment type="caution">
    <text evidence="2">The sequence shown here is derived from an EMBL/GenBank/DDBJ whole genome shotgun (WGS) entry which is preliminary data.</text>
</comment>
<gene>
    <name evidence="2" type="ORF">ONT01_14120</name>
</gene>
<sequence length="691" mass="76959">MAKKNNYQNLAQVDYCIRQYFSKYMAPTLVKEVRNLREKQTEEFINRLEKNESPFVPVDVQLQNADNQLKVCGKWYKKSSDDIIRQCKHRWGKDTKFAKDYQTFLDSFYKELIRQNGGKSSEKLAAFAENYVANRFQGLIIEQLAREKVPKNSATYIARKAFDDSLLGLLPKIGPKEGEHDSLIAKKADDLYNPNIWEQGAAMGGSMVIDAAVAGGYGSGSSLIVKGATKAGIKVAPKAAAFLNSAWSGVAIDGGLRTGFALNHARNWENEKYAKEDSKLALHDEDAIRKIQTSSDSIKRGNSELIYQLNGQLERKIKTYRPSFTTRSKKEMGSFYAANKNQTGKLLAQIRENFSKQTVPFRANNHPPEWMMKLGKKRCEQCASGFYAIAMEMSREKKTWMSIGGKRMTLKEVSQRAMDYATAAVACEKKQASGQAKAPKKDTWDSNMDKLNSFINQANPSSTDSSPSSAYHSNSPEEETQRQDSSRYEMTSNKASFQELNAGWADALDKMGLSGFSDVTKNMGYVLAMLPDMMIGMFTGKNPNLQVNDNLLPLAAIFGGMFVKSPLLKLLLLGFGGANLLNNAGHAALGLAKPASPQRVSYRQYEEEKLNPRISNPAISGTSMIADIDGKPCVIEISDHAIDAYERGNLPLSTLANAVLKKYDENNAFAEREYERGIHQELQQQHSLGIK</sequence>
<evidence type="ECO:0000256" key="1">
    <source>
        <dbReference type="SAM" id="MobiDB-lite"/>
    </source>
</evidence>
<feature type="region of interest" description="Disordered" evidence="1">
    <location>
        <begin position="429"/>
        <end position="448"/>
    </location>
</feature>
<feature type="compositionally biased region" description="Low complexity" evidence="1">
    <location>
        <begin position="461"/>
        <end position="474"/>
    </location>
</feature>
<name>A0AAW5UG84_9BACT</name>
<dbReference type="AlphaFoldDB" id="A0AAW5UG84"/>
<protein>
    <submittedName>
        <fullName evidence="2">Uncharacterized protein</fullName>
    </submittedName>
</protein>
<feature type="compositionally biased region" description="Basic and acidic residues" evidence="1">
    <location>
        <begin position="439"/>
        <end position="448"/>
    </location>
</feature>
<dbReference type="RefSeq" id="WP_264949508.1">
    <property type="nucleotide sequence ID" value="NZ_JAPDVB010000002.1"/>
</dbReference>